<name>A0A1F5FG17_9BACT</name>
<reference evidence="2 3" key="1">
    <citation type="journal article" date="2016" name="Nat. Commun.">
        <title>Thousands of microbial genomes shed light on interconnected biogeochemical processes in an aquifer system.</title>
        <authorList>
            <person name="Anantharaman K."/>
            <person name="Brown C.T."/>
            <person name="Hug L.A."/>
            <person name="Sharon I."/>
            <person name="Castelle C.J."/>
            <person name="Probst A.J."/>
            <person name="Thomas B.C."/>
            <person name="Singh A."/>
            <person name="Wilkins M.J."/>
            <person name="Karaoz U."/>
            <person name="Brodie E.L."/>
            <person name="Williams K.H."/>
            <person name="Hubbard S.S."/>
            <person name="Banfield J.F."/>
        </authorList>
    </citation>
    <scope>NUCLEOTIDE SEQUENCE [LARGE SCALE GENOMIC DNA]</scope>
</reference>
<evidence type="ECO:0008006" key="4">
    <source>
        <dbReference type="Google" id="ProtNLM"/>
    </source>
</evidence>
<dbReference type="InterPro" id="IPR021280">
    <property type="entry name" value="TMEM260-like"/>
</dbReference>
<feature type="transmembrane region" description="Helical" evidence="1">
    <location>
        <begin position="278"/>
        <end position="298"/>
    </location>
</feature>
<accession>A0A1F5FG17</accession>
<feature type="transmembrane region" description="Helical" evidence="1">
    <location>
        <begin position="111"/>
        <end position="131"/>
    </location>
</feature>
<keyword evidence="1" id="KW-1133">Transmembrane helix</keyword>
<dbReference type="EMBL" id="MFAF01000034">
    <property type="protein sequence ID" value="OGD78497.1"/>
    <property type="molecule type" value="Genomic_DNA"/>
</dbReference>
<evidence type="ECO:0000313" key="3">
    <source>
        <dbReference type="Proteomes" id="UP000177187"/>
    </source>
</evidence>
<feature type="transmembrane region" description="Helical" evidence="1">
    <location>
        <begin position="366"/>
        <end position="385"/>
    </location>
</feature>
<dbReference type="AlphaFoldDB" id="A0A1F5FG17"/>
<feature type="transmembrane region" description="Helical" evidence="1">
    <location>
        <begin position="81"/>
        <end position="99"/>
    </location>
</feature>
<evidence type="ECO:0000313" key="2">
    <source>
        <dbReference type="EMBL" id="OGD78497.1"/>
    </source>
</evidence>
<feature type="transmembrane region" description="Helical" evidence="1">
    <location>
        <begin position="208"/>
        <end position="227"/>
    </location>
</feature>
<dbReference type="Pfam" id="PF11028">
    <property type="entry name" value="TMEM260-like"/>
    <property type="match status" value="1"/>
</dbReference>
<proteinExistence type="predicted"/>
<dbReference type="STRING" id="1817816.A2Y64_09465"/>
<protein>
    <recommendedName>
        <fullName evidence="4">DUF2723 domain-containing protein</fullName>
    </recommendedName>
</protein>
<feature type="transmembrane region" description="Helical" evidence="1">
    <location>
        <begin position="338"/>
        <end position="354"/>
    </location>
</feature>
<feature type="transmembrane region" description="Helical" evidence="1">
    <location>
        <begin position="171"/>
        <end position="196"/>
    </location>
</feature>
<sequence length="710" mass="76407">MDEIETRRTRPWLPALLAAVISLAAFWLTAAPGTVLLESNSDLTLAAADLGCAHSPGYPLHSLTAHPFIALFSDPARATNLFSGFFGALTVFFLTLALAELGRCADGRERPWLAALGALAFGLSATLWTQASLTDVYTQHTAFLAAALYVSLRARRLALASEPSGVETVTAGLVIGLLLVSHNAGYAYLPALALVLWPALKRLKAPGWGLTFAALVLGLSAYLYLPIRASTGPLVNWSSPDSFYGFTRSLSQAVYADTPLARDWAVLGGQIAWMGRTWWADLAPGAAILGVAGLTVLIGKGRRQLLAGVLLLWLLPAALLLAISNFPVPQLVGSGETFLLTGAFVLAAGLYLGASRLARKWKRAGGPVAVGALTLILAATILLNLPRADLSERTGMEELGADLFASCPPRAILAVAIVQGDSCYFDGLVRRYARDRRPDLEISSAYQVGDPWYQRELADRAGLLPPGEDEQMRLWRYAGERAPDVRTARSFVDTSLLEHYSRTARRPLALAVDVDYLYAFSLAGREGRDGFVPLGLVEVWRPFEAYTASGDTDLGRLTLTRTRWDTLRFRPRPAGPHKYERAATDFLLGRLDVFAEAASAAGYAPRAAAAAVRAGWFSPLDPRRWDVAKDAAAVWTALARGETPSDVLVGRCLFYGLYGRAALYARRRLEEGTAGVPDLYALYTESLILGDEEGAARFSGILGAMTAPAP</sequence>
<feature type="transmembrane region" description="Helical" evidence="1">
    <location>
        <begin position="12"/>
        <end position="30"/>
    </location>
</feature>
<organism evidence="2 3">
    <name type="scientific">Candidatus Coatesbacteria bacterium RBG_13_66_14</name>
    <dbReference type="NCBI Taxonomy" id="1817816"/>
    <lineage>
        <taxon>Bacteria</taxon>
        <taxon>Candidatus Coatesiibacteriota</taxon>
    </lineage>
</organism>
<dbReference type="InterPro" id="IPR052724">
    <property type="entry name" value="GT117_domain-containing"/>
</dbReference>
<comment type="caution">
    <text evidence="2">The sequence shown here is derived from an EMBL/GenBank/DDBJ whole genome shotgun (WGS) entry which is preliminary data.</text>
</comment>
<gene>
    <name evidence="2" type="ORF">A2Y64_09465</name>
</gene>
<keyword evidence="1" id="KW-0812">Transmembrane</keyword>
<dbReference type="PANTHER" id="PTHR16214">
    <property type="entry name" value="TRANSMEMBRANE PROTEIN 260"/>
    <property type="match status" value="1"/>
</dbReference>
<feature type="transmembrane region" description="Helical" evidence="1">
    <location>
        <begin position="305"/>
        <end position="326"/>
    </location>
</feature>
<evidence type="ECO:0000256" key="1">
    <source>
        <dbReference type="SAM" id="Phobius"/>
    </source>
</evidence>
<keyword evidence="1" id="KW-0472">Membrane</keyword>
<dbReference type="PANTHER" id="PTHR16214:SF3">
    <property type="entry name" value="TRANSMEMBRANE PROTEIN 260"/>
    <property type="match status" value="1"/>
</dbReference>
<dbReference type="Proteomes" id="UP000177187">
    <property type="component" value="Unassembled WGS sequence"/>
</dbReference>